<dbReference type="Gene3D" id="2.20.50.20">
    <property type="entry name" value="Lipovitellin. Chain A, domain 3"/>
    <property type="match status" value="1"/>
</dbReference>
<dbReference type="Pfam" id="PF00094">
    <property type="entry name" value="VWD"/>
    <property type="match status" value="1"/>
</dbReference>
<reference evidence="10" key="1">
    <citation type="submission" date="2012-12" db="EMBL/GenBank/DDBJ databases">
        <authorList>
            <person name="Hellsten U."/>
            <person name="Grimwood J."/>
            <person name="Chapman J.A."/>
            <person name="Shapiro H."/>
            <person name="Aerts A."/>
            <person name="Otillar R.P."/>
            <person name="Terry A.Y."/>
            <person name="Boore J.L."/>
            <person name="Simakov O."/>
            <person name="Marletaz F."/>
            <person name="Cho S.-J."/>
            <person name="Edsinger-Gonzales E."/>
            <person name="Havlak P."/>
            <person name="Kuo D.-H."/>
            <person name="Larsson T."/>
            <person name="Lv J."/>
            <person name="Arendt D."/>
            <person name="Savage R."/>
            <person name="Osoegawa K."/>
            <person name="de Jong P."/>
            <person name="Lindberg D.R."/>
            <person name="Seaver E.C."/>
            <person name="Weisblat D.A."/>
            <person name="Putnam N.H."/>
            <person name="Grigoriev I.V."/>
            <person name="Rokhsar D.S."/>
        </authorList>
    </citation>
    <scope>NUCLEOTIDE SEQUENCE</scope>
    <source>
        <strain evidence="10">I ESC-2004</strain>
    </source>
</reference>
<dbReference type="Pfam" id="PF01347">
    <property type="entry name" value="Vitellogenin_N"/>
    <property type="match status" value="1"/>
</dbReference>
<dbReference type="InterPro" id="IPR015819">
    <property type="entry name" value="Lipid_transp_b-sht_shell"/>
</dbReference>
<dbReference type="PROSITE" id="PS51211">
    <property type="entry name" value="VITELLOGENIN"/>
    <property type="match status" value="1"/>
</dbReference>
<evidence type="ECO:0000256" key="2">
    <source>
        <dbReference type="ARBA" id="ARBA00022761"/>
    </source>
</evidence>
<evidence type="ECO:0000259" key="8">
    <source>
        <dbReference type="PROSITE" id="PS51233"/>
    </source>
</evidence>
<evidence type="ECO:0008006" key="11">
    <source>
        <dbReference type="Google" id="ProtNLM"/>
    </source>
</evidence>
<accession>X1ZYD4</accession>
<dbReference type="HOGENOM" id="CLU_002920_1_0_1"/>
<evidence type="ECO:0000256" key="1">
    <source>
        <dbReference type="ARBA" id="ARBA00022729"/>
    </source>
</evidence>
<dbReference type="PROSITE" id="PS51233">
    <property type="entry name" value="VWFD"/>
    <property type="match status" value="1"/>
</dbReference>
<dbReference type="OrthoDB" id="160294at2759"/>
<dbReference type="EMBL" id="AMQN01000186">
    <property type="status" value="NOT_ANNOTATED_CDS"/>
    <property type="molecule type" value="Genomic_DNA"/>
</dbReference>
<dbReference type="InterPro" id="IPR015817">
    <property type="entry name" value="Vitellinogen_open_b-sht_sub1"/>
</dbReference>
<dbReference type="OMA" id="RKWLIEA"/>
<proteinExistence type="predicted"/>
<name>X1ZYD4_CAPTE</name>
<keyword evidence="10" id="KW-1185">Reference proteome</keyword>
<dbReference type="Gene3D" id="2.30.230.10">
    <property type="entry name" value="Lipovitellin, beta-sheet shell regions, chain A"/>
    <property type="match status" value="1"/>
</dbReference>
<dbReference type="Pfam" id="PF09172">
    <property type="entry name" value="Vit_open_b-sht"/>
    <property type="match status" value="1"/>
</dbReference>
<keyword evidence="4" id="KW-0325">Glycoprotein</keyword>
<evidence type="ECO:0000313" key="10">
    <source>
        <dbReference type="Proteomes" id="UP000014760"/>
    </source>
</evidence>
<feature type="signal peptide" evidence="6">
    <location>
        <begin position="1"/>
        <end position="15"/>
    </location>
</feature>
<dbReference type="GO" id="GO:0045735">
    <property type="term" value="F:nutrient reservoir activity"/>
    <property type="evidence" value="ECO:0007669"/>
    <property type="project" value="UniProtKB-KW"/>
</dbReference>
<dbReference type="InterPro" id="IPR015816">
    <property type="entry name" value="Vitellinogen_b-sht_N"/>
</dbReference>
<dbReference type="PANTHER" id="PTHR23345">
    <property type="entry name" value="VITELLOGENIN-RELATED"/>
    <property type="match status" value="1"/>
</dbReference>
<dbReference type="PANTHER" id="PTHR23345:SF15">
    <property type="entry name" value="VITELLOGENIN 1-RELATED"/>
    <property type="match status" value="1"/>
</dbReference>
<dbReference type="SMART" id="SM00216">
    <property type="entry name" value="VWD"/>
    <property type="match status" value="1"/>
</dbReference>
<dbReference type="SMART" id="SM00638">
    <property type="entry name" value="LPD_N"/>
    <property type="match status" value="1"/>
</dbReference>
<dbReference type="InterPro" id="IPR015255">
    <property type="entry name" value="Vitellinogen_open_b-sht"/>
</dbReference>
<evidence type="ECO:0000256" key="6">
    <source>
        <dbReference type="SAM" id="SignalP"/>
    </source>
</evidence>
<dbReference type="InterPro" id="IPR011030">
    <property type="entry name" value="Lipovitellin_superhlx_dom"/>
</dbReference>
<dbReference type="SMART" id="SM01169">
    <property type="entry name" value="DUF1943"/>
    <property type="match status" value="1"/>
</dbReference>
<dbReference type="Gene3D" id="1.25.10.20">
    <property type="entry name" value="Vitellinogen, superhelical"/>
    <property type="match status" value="1"/>
</dbReference>
<dbReference type="EnsemblMetazoa" id="CapteT198200">
    <property type="protein sequence ID" value="CapteP198200"/>
    <property type="gene ID" value="CapteG198200"/>
</dbReference>
<evidence type="ECO:0000259" key="7">
    <source>
        <dbReference type="PROSITE" id="PS51211"/>
    </source>
</evidence>
<dbReference type="InterPro" id="IPR050733">
    <property type="entry name" value="Vitellogenin/Apolipophorin"/>
</dbReference>
<comment type="caution">
    <text evidence="5">Lacks conserved residue(s) required for the propagation of feature annotation.</text>
</comment>
<dbReference type="InterPro" id="IPR001846">
    <property type="entry name" value="VWF_type-D"/>
</dbReference>
<reference evidence="9" key="3">
    <citation type="submission" date="2015-06" db="UniProtKB">
        <authorList>
            <consortium name="EnsemblMetazoa"/>
        </authorList>
    </citation>
    <scope>IDENTIFICATION</scope>
</reference>
<feature type="chain" id="PRO_5012045452" description="Vitellogenin domain-containing protein" evidence="6">
    <location>
        <begin position="16"/>
        <end position="1520"/>
    </location>
</feature>
<organism evidence="9 10">
    <name type="scientific">Capitella teleta</name>
    <name type="common">Polychaete worm</name>
    <dbReference type="NCBI Taxonomy" id="283909"/>
    <lineage>
        <taxon>Eukaryota</taxon>
        <taxon>Metazoa</taxon>
        <taxon>Spiralia</taxon>
        <taxon>Lophotrochozoa</taxon>
        <taxon>Annelida</taxon>
        <taxon>Polychaeta</taxon>
        <taxon>Sedentaria</taxon>
        <taxon>Scolecida</taxon>
        <taxon>Capitellidae</taxon>
        <taxon>Capitella</taxon>
    </lineage>
</organism>
<evidence type="ECO:0000256" key="4">
    <source>
        <dbReference type="ARBA" id="ARBA00023180"/>
    </source>
</evidence>
<dbReference type="GO" id="GO:0005319">
    <property type="term" value="F:lipid transporter activity"/>
    <property type="evidence" value="ECO:0007669"/>
    <property type="project" value="InterPro"/>
</dbReference>
<evidence type="ECO:0000256" key="5">
    <source>
        <dbReference type="PROSITE-ProRule" id="PRU00557"/>
    </source>
</evidence>
<keyword evidence="2" id="KW-0758">Storage protein</keyword>
<feature type="domain" description="Vitellogenin" evidence="7">
    <location>
        <begin position="26"/>
        <end position="694"/>
    </location>
</feature>
<sequence>MKWILAACLFVATYAVVPVPSLNKAYEAGWQYTYEYESQVLTGVPTATDQFSGFKVKGEVVLQFNEQSGHLKTVLKMDKVVIFKVHSNLGGKVLPSESLPEQLLEVITNTPEGEILVKQLTKQCSFAFKNGDIEDLKVDENEPHWSINFKKGIVNLLKVNLKVNNLHYTVTEDGVLGRCDSQYTINSMHPFVKVNKVRHLASCTEKSIVEVGLFSGIPETEQKLLQPTMHTDYVLYTDKQRFAIKQVEAKSTYIVSPTQKTTDSLVTYTNQRMVLSELHEIRTHLNADNLSKVEQSLLYVVPNPLINVKYNHKTFQTDKTSQNENQLTIVDQLLTTIVRKMRTPFIEDSVPSDLIKINQMLPHLSSRDILTLVRKYSCDDEVCYMKLQILLDCVPSLPNDAASQVVITLVKEKMVTGFRASLMINTLALTANPTPALIDQCMQLYKVMTSTTTTQDKMVTRSLMLCVGTLANRMINMHQKMGIDRQATKPIQRGIVNELRAMVRSATTTEEKLRLIKTMGNFGEVSLLPELKTIIEDKTQPWQLREVAIVALRKFVDVVEVKDQIMNIALPIFLDTTEKTCTRSSAFLILIRSQPEYRTFELIAHKMETEPCHQIKTLVYTVFLNIAQTQTVNLRFKNMTMNARRSLKFMTPVEVMPWDTQMMHTDLYSEMSKIGVSFDGYLLKSHHSLLPSSLVTFFKGTMFGKYLTFFDAGVHTIGLEKLVQRIIDWFMKEGDLSSILNILSNTQEDIHGSYISEQINNILSKLPVDEMDDIEFMAMAQFKINTQEMQYISINKEDIVDLFSTQNLNTILKVLFEGKDFRWTKVVSFVENSLVVPTPAGVPVYLNFTAVHVQSFVGHFKLEGLESLIGSIISGGRFSFDSLKLKLKADLSTPTDVILKMGSSLNTLHTGAATKFQVHANIPIDVEASFEKSTGKLMIKNKIPDEKVELLKVIVEPYTFFAKTLKMETVVEKLPLSNPSTEELVTREYSLPLLVLPVSVDVESKLRLGSPRWSAIFPLVGKQEIYVTLNRKSVRCPNVLLEIDLTELPNVIKCNENIRSDWYTTESDLVVVHPDEAFVKKCPAVIIPMEITTEDNSARRIQMQTTYIRSPNWMIHQHNFQIVAKSLYGLPVGFENIKLFTETFVNIQNMIEGNSRYPIGKFTMGFGANKFDENKAVVKVVEGAPEHIFEEKYSTPSHDNTETFKYTVDIEYTQITDEVRSIVDVCKYYLQPLYIQYLTKLNVPSSVTDKNEIKCFLKVVPEWEKLFVVFDLPTGQRYRMKLPWTVPYLRPLALHHPYSLMVTPQHLKMNNIQKFSSFGKCVLAKTTLKTFDGHTVNLPKVFFDPNCEQLISRDCSSKKSFMLTMKPTDRSGQKAIKLLVPEYKIEVVPSSNNHWFSLSKQVALKIKINDKDVPLKTHEPLVLESKLTSRRNALYVIEKENQVINITCIETGLSIFFDGIVVRVEAKPHVFQGRVCGLCGDFNFDSSDDVTTTHVTKQEALKKFFLKNIIPSTECHPQGF</sequence>
<dbReference type="SUPFAM" id="SSF56968">
    <property type="entry name" value="Lipovitellin-phosvitin complex, beta-sheet shell regions"/>
    <property type="match status" value="2"/>
</dbReference>
<evidence type="ECO:0000313" key="9">
    <source>
        <dbReference type="EnsemblMetazoa" id="CapteP198200"/>
    </source>
</evidence>
<reference evidence="10" key="2">
    <citation type="journal article" date="2013" name="Nature">
        <title>Insights into bilaterian evolution from three spiralian genomes.</title>
        <authorList>
            <person name="Simakov O."/>
            <person name="Marletaz F."/>
            <person name="Cho S.J."/>
            <person name="Edsinger-Gonzales E."/>
            <person name="Havlak P."/>
            <person name="Hellsten U."/>
            <person name="Kuo D.H."/>
            <person name="Larsson T."/>
            <person name="Lv J."/>
            <person name="Arendt D."/>
            <person name="Savage R."/>
            <person name="Osoegawa K."/>
            <person name="de Jong P."/>
            <person name="Grimwood J."/>
            <person name="Chapman J.A."/>
            <person name="Shapiro H."/>
            <person name="Aerts A."/>
            <person name="Otillar R.P."/>
            <person name="Terry A.Y."/>
            <person name="Boore J.L."/>
            <person name="Grigoriev I.V."/>
            <person name="Lindberg D.R."/>
            <person name="Seaver E.C."/>
            <person name="Weisblat D.A."/>
            <person name="Putnam N.H."/>
            <person name="Rokhsar D.S."/>
        </authorList>
    </citation>
    <scope>NUCLEOTIDE SEQUENCE</scope>
    <source>
        <strain evidence="10">I ESC-2004</strain>
    </source>
</reference>
<protein>
    <recommendedName>
        <fullName evidence="11">Vitellogenin domain-containing protein</fullName>
    </recommendedName>
</protein>
<keyword evidence="1 6" id="KW-0732">Signal</keyword>
<dbReference type="SUPFAM" id="SSF48431">
    <property type="entry name" value="Lipovitellin-phosvitin complex, superhelical domain"/>
    <property type="match status" value="1"/>
</dbReference>
<dbReference type="Gene3D" id="2.20.80.10">
    <property type="entry name" value="Lipovitellin-phosvitin complex, chain A, domain 4"/>
    <property type="match status" value="1"/>
</dbReference>
<feature type="domain" description="VWFD" evidence="8">
    <location>
        <begin position="1319"/>
        <end position="1516"/>
    </location>
</feature>
<dbReference type="InterPro" id="IPR001747">
    <property type="entry name" value="Vitellogenin_N"/>
</dbReference>
<evidence type="ECO:0000256" key="3">
    <source>
        <dbReference type="ARBA" id="ARBA00023157"/>
    </source>
</evidence>
<keyword evidence="3" id="KW-1015">Disulfide bond</keyword>
<dbReference type="Proteomes" id="UP000014760">
    <property type="component" value="Unassembled WGS sequence"/>
</dbReference>